<proteinExistence type="predicted"/>
<sequence>MSEKMDAAIKFLTDASAIFGKHADTLAENIANEDFAKVNEVYKTAAKLSVLASQFSKQVYQGVCEIHNPSATVIVDGFPIRDRIIFEVMVDGQWVRGHRENSPYGQVFVTAEGSSFILTNEHLARVQCPLDME</sequence>
<dbReference type="AlphaFoldDB" id="S0KG82"/>
<evidence type="ECO:0000313" key="1">
    <source>
        <dbReference type="EMBL" id="EOW87437.1"/>
    </source>
</evidence>
<keyword evidence="2" id="KW-1185">Reference proteome</keyword>
<dbReference type="EMBL" id="ASWJ01000003">
    <property type="protein sequence ID" value="EOW87437.1"/>
    <property type="molecule type" value="Genomic_DNA"/>
</dbReference>
<organism evidence="1 2">
    <name type="scientific">Enterococcus columbae DSM 7374 = ATCC 51263</name>
    <dbReference type="NCBI Taxonomy" id="1121865"/>
    <lineage>
        <taxon>Bacteria</taxon>
        <taxon>Bacillati</taxon>
        <taxon>Bacillota</taxon>
        <taxon>Bacilli</taxon>
        <taxon>Lactobacillales</taxon>
        <taxon>Enterococcaceae</taxon>
        <taxon>Enterococcus</taxon>
    </lineage>
</organism>
<dbReference type="RefSeq" id="WP_016182886.1">
    <property type="nucleotide sequence ID" value="NZ_JXKI01000021.1"/>
</dbReference>
<comment type="caution">
    <text evidence="1">The sequence shown here is derived from an EMBL/GenBank/DDBJ whole genome shotgun (WGS) entry which is preliminary data.</text>
</comment>
<accession>S0KG82</accession>
<gene>
    <name evidence="1" type="ORF">I568_00481</name>
</gene>
<dbReference type="STRING" id="1121865.OMW_00723"/>
<name>S0KG82_9ENTE</name>
<protein>
    <submittedName>
        <fullName evidence="1">Uncharacterized protein</fullName>
    </submittedName>
</protein>
<dbReference type="Proteomes" id="UP000014113">
    <property type="component" value="Unassembled WGS sequence"/>
</dbReference>
<reference evidence="1 2" key="1">
    <citation type="submission" date="2013-03" db="EMBL/GenBank/DDBJ databases">
        <title>The Genome Sequence of Enterococcus columbae ATCC_51263 (PacBio/Illumina hybrid assembly).</title>
        <authorList>
            <consortium name="The Broad Institute Genomics Platform"/>
            <consortium name="The Broad Institute Genome Sequencing Center for Infectious Disease"/>
            <person name="Earl A."/>
            <person name="Russ C."/>
            <person name="Gilmore M."/>
            <person name="Surin D."/>
            <person name="Walker B."/>
            <person name="Young S."/>
            <person name="Zeng Q."/>
            <person name="Gargeya S."/>
            <person name="Fitzgerald M."/>
            <person name="Haas B."/>
            <person name="Abouelleil A."/>
            <person name="Allen A.W."/>
            <person name="Alvarado L."/>
            <person name="Arachchi H.M."/>
            <person name="Berlin A.M."/>
            <person name="Chapman S.B."/>
            <person name="Gainer-Dewar J."/>
            <person name="Goldberg J."/>
            <person name="Griggs A."/>
            <person name="Gujja S."/>
            <person name="Hansen M."/>
            <person name="Howarth C."/>
            <person name="Imamovic A."/>
            <person name="Ireland A."/>
            <person name="Larimer J."/>
            <person name="McCowan C."/>
            <person name="Murphy C."/>
            <person name="Pearson M."/>
            <person name="Poon T.W."/>
            <person name="Priest M."/>
            <person name="Roberts A."/>
            <person name="Saif S."/>
            <person name="Shea T."/>
            <person name="Sisk P."/>
            <person name="Sykes S."/>
            <person name="Wortman J."/>
            <person name="Nusbaum C."/>
            <person name="Birren B."/>
        </authorList>
    </citation>
    <scope>NUCLEOTIDE SEQUENCE [LARGE SCALE GENOMIC DNA]</scope>
    <source>
        <strain evidence="1 2">ATCC 51263</strain>
    </source>
</reference>
<evidence type="ECO:0000313" key="2">
    <source>
        <dbReference type="Proteomes" id="UP000014113"/>
    </source>
</evidence>
<dbReference type="PATRIC" id="fig|1121865.3.peg.714"/>